<dbReference type="EMBL" id="ARYH01000001">
    <property type="protein sequence ID" value="KCZ84234.1"/>
    <property type="molecule type" value="Genomic_DNA"/>
</dbReference>
<dbReference type="InterPro" id="IPR002196">
    <property type="entry name" value="Glyco_hydro_24"/>
</dbReference>
<keyword evidence="9" id="KW-1133">Transmembrane helix</keyword>
<dbReference type="InterPro" id="IPR033907">
    <property type="entry name" value="Endolysin_autolysin"/>
</dbReference>
<reference evidence="10 11" key="1">
    <citation type="journal article" date="2014" name="Antonie Van Leeuwenhoek">
        <title>Hyphomonas beringensis sp. nov. and Hyphomonas chukchiensis sp. nov., isolated from surface seawater of the Bering Sea and Chukchi Sea.</title>
        <authorList>
            <person name="Li C."/>
            <person name="Lai Q."/>
            <person name="Li G."/>
            <person name="Dong C."/>
            <person name="Wang J."/>
            <person name="Liao Y."/>
            <person name="Shao Z."/>
        </authorList>
    </citation>
    <scope>NUCLEOTIDE SEQUENCE [LARGE SCALE GENOMIC DNA]</scope>
    <source>
        <strain evidence="10 11">MHS-3</strain>
    </source>
</reference>
<dbReference type="GO" id="GO:0009253">
    <property type="term" value="P:peptidoglycan catabolic process"/>
    <property type="evidence" value="ECO:0007669"/>
    <property type="project" value="InterPro"/>
</dbReference>
<evidence type="ECO:0000256" key="4">
    <source>
        <dbReference type="ARBA" id="ARBA00022801"/>
    </source>
</evidence>
<feature type="transmembrane region" description="Helical" evidence="9">
    <location>
        <begin position="359"/>
        <end position="379"/>
    </location>
</feature>
<dbReference type="SUPFAM" id="SSF53955">
    <property type="entry name" value="Lysozyme-like"/>
    <property type="match status" value="1"/>
</dbReference>
<gene>
    <name evidence="10" type="ORF">HAD_01105</name>
</gene>
<evidence type="ECO:0000256" key="6">
    <source>
        <dbReference type="ARBA" id="ARBA00023295"/>
    </source>
</evidence>
<accession>A0A069E381</accession>
<dbReference type="PANTHER" id="PTHR38107:SF3">
    <property type="entry name" value="LYSOZYME RRRD-RELATED"/>
    <property type="match status" value="1"/>
</dbReference>
<dbReference type="PATRIC" id="fig|1280949.3.peg.225"/>
<dbReference type="Pfam" id="PF00959">
    <property type="entry name" value="Phage_lysozyme"/>
    <property type="match status" value="1"/>
</dbReference>
<keyword evidence="3 7" id="KW-0081">Bacteriolytic enzyme</keyword>
<evidence type="ECO:0000256" key="9">
    <source>
        <dbReference type="SAM" id="Phobius"/>
    </source>
</evidence>
<dbReference type="InterPro" id="IPR023346">
    <property type="entry name" value="Lysozyme-like_dom_sf"/>
</dbReference>
<evidence type="ECO:0000256" key="1">
    <source>
        <dbReference type="ARBA" id="ARBA00000632"/>
    </source>
</evidence>
<feature type="region of interest" description="Disordered" evidence="8">
    <location>
        <begin position="273"/>
        <end position="311"/>
    </location>
</feature>
<dbReference type="eggNOG" id="COG3772">
    <property type="taxonomic scope" value="Bacteria"/>
</dbReference>
<dbReference type="InterPro" id="IPR051018">
    <property type="entry name" value="Bacteriophage_GH24"/>
</dbReference>
<comment type="caution">
    <text evidence="10">The sequence shown here is derived from an EMBL/GenBank/DDBJ whole genome shotgun (WGS) entry which is preliminary data.</text>
</comment>
<dbReference type="GO" id="GO:0003796">
    <property type="term" value="F:lysozyme activity"/>
    <property type="evidence" value="ECO:0007669"/>
    <property type="project" value="UniProtKB-EC"/>
</dbReference>
<dbReference type="PANTHER" id="PTHR38107">
    <property type="match status" value="1"/>
</dbReference>
<dbReference type="GO" id="GO:0042742">
    <property type="term" value="P:defense response to bacterium"/>
    <property type="evidence" value="ECO:0007669"/>
    <property type="project" value="UniProtKB-KW"/>
</dbReference>
<dbReference type="STRING" id="1280949.HAD_01105"/>
<name>A0A069E381_9PROT</name>
<evidence type="ECO:0000313" key="11">
    <source>
        <dbReference type="Proteomes" id="UP000027446"/>
    </source>
</evidence>
<keyword evidence="2 7" id="KW-0929">Antimicrobial</keyword>
<keyword evidence="9" id="KW-0472">Membrane</keyword>
<keyword evidence="5" id="KW-1035">Host cytoplasm</keyword>
<keyword evidence="11" id="KW-1185">Reference proteome</keyword>
<evidence type="ECO:0000313" key="10">
    <source>
        <dbReference type="EMBL" id="KCZ84234.1"/>
    </source>
</evidence>
<dbReference type="InterPro" id="IPR034690">
    <property type="entry name" value="Endolysin_T4_type"/>
</dbReference>
<dbReference type="GO" id="GO:0016998">
    <property type="term" value="P:cell wall macromolecule catabolic process"/>
    <property type="evidence" value="ECO:0007669"/>
    <property type="project" value="InterPro"/>
</dbReference>
<feature type="compositionally biased region" description="Pro residues" evidence="8">
    <location>
        <begin position="273"/>
        <end position="287"/>
    </location>
</feature>
<dbReference type="EC" id="3.2.1.17" evidence="7"/>
<evidence type="ECO:0000256" key="5">
    <source>
        <dbReference type="ARBA" id="ARBA00023200"/>
    </source>
</evidence>
<evidence type="ECO:0000256" key="7">
    <source>
        <dbReference type="RuleBase" id="RU003788"/>
    </source>
</evidence>
<dbReference type="OrthoDB" id="5327667at2"/>
<dbReference type="CDD" id="cd00737">
    <property type="entry name" value="lyz_endolysin_autolysin"/>
    <property type="match status" value="1"/>
</dbReference>
<dbReference type="GO" id="GO:0031640">
    <property type="term" value="P:killing of cells of another organism"/>
    <property type="evidence" value="ECO:0007669"/>
    <property type="project" value="UniProtKB-KW"/>
</dbReference>
<comment type="similarity">
    <text evidence="7">Belongs to the glycosyl hydrolase 24 family.</text>
</comment>
<comment type="catalytic activity">
    <reaction evidence="1 7">
        <text>Hydrolysis of (1-&gt;4)-beta-linkages between N-acetylmuramic acid and N-acetyl-D-glucosamine residues in a peptidoglycan and between N-acetyl-D-glucosamine residues in chitodextrins.</text>
        <dbReference type="EC" id="3.2.1.17"/>
    </reaction>
</comment>
<dbReference type="Gene3D" id="1.10.530.40">
    <property type="match status" value="1"/>
</dbReference>
<dbReference type="Proteomes" id="UP000027446">
    <property type="component" value="Unassembled WGS sequence"/>
</dbReference>
<keyword evidence="9" id="KW-0812">Transmembrane</keyword>
<dbReference type="InterPro" id="IPR023347">
    <property type="entry name" value="Lysozyme_dom_sf"/>
</dbReference>
<dbReference type="HAMAP" id="MF_04110">
    <property type="entry name" value="ENDOLYSIN_T4"/>
    <property type="match status" value="1"/>
</dbReference>
<dbReference type="AlphaFoldDB" id="A0A069E381"/>
<sequence>MALPTRTSGAGVELIKSFEGFRARATRLPDGSWIVGFGHTAGAREGLRVTRADAELVLRHHDLKPIEDLIGQRVLTPLTQNEFDALVSFAFNIGPQAFLESNVLALLNSGERLQAAEGMTAWRKAQVDDEVRVVDALVRRRAAEKALFLEHPSGRIPVPGALLRPQYDPGAALAMSRERAVVIEARTEDGRISAAPPRPASETAPQAAARAVSERMSKLLGEEPETGRSAEGAAPGVPTADEITRAVSALAEPDGAGEDHPDNNIIEARQIPAAPPRQPDEPAPQRVPPAAHEGKREILRPPALPPSRSNGMNGDISVMRWLPYALLSGLGLWGVFEGVRRTVAPSVQRFPGSAGEAYVGPLLAFGSALLSVLAIYYLYRAITRQD</sequence>
<evidence type="ECO:0000256" key="2">
    <source>
        <dbReference type="ARBA" id="ARBA00022529"/>
    </source>
</evidence>
<keyword evidence="6 7" id="KW-0326">Glycosidase</keyword>
<organism evidence="10 11">
    <name type="scientific">Hyphomonas adhaerens MHS-3</name>
    <dbReference type="NCBI Taxonomy" id="1280949"/>
    <lineage>
        <taxon>Bacteria</taxon>
        <taxon>Pseudomonadati</taxon>
        <taxon>Pseudomonadota</taxon>
        <taxon>Alphaproteobacteria</taxon>
        <taxon>Hyphomonadales</taxon>
        <taxon>Hyphomonadaceae</taxon>
        <taxon>Hyphomonas</taxon>
    </lineage>
</organism>
<proteinExistence type="inferred from homology"/>
<evidence type="ECO:0000256" key="8">
    <source>
        <dbReference type="SAM" id="MobiDB-lite"/>
    </source>
</evidence>
<keyword evidence="4 7" id="KW-0378">Hydrolase</keyword>
<feature type="region of interest" description="Disordered" evidence="8">
    <location>
        <begin position="188"/>
        <end position="213"/>
    </location>
</feature>
<dbReference type="RefSeq" id="WP_051595823.1">
    <property type="nucleotide sequence ID" value="NZ_ARYH01000001.1"/>
</dbReference>
<protein>
    <recommendedName>
        <fullName evidence="7">Lysozyme</fullName>
        <ecNumber evidence="7">3.2.1.17</ecNumber>
    </recommendedName>
</protein>
<evidence type="ECO:0000256" key="3">
    <source>
        <dbReference type="ARBA" id="ARBA00022638"/>
    </source>
</evidence>